<protein>
    <recommendedName>
        <fullName evidence="5">Structural constituent of cell wall</fullName>
    </recommendedName>
</protein>
<feature type="region of interest" description="Disordered" evidence="1">
    <location>
        <begin position="70"/>
        <end position="131"/>
    </location>
</feature>
<gene>
    <name evidence="3" type="ORF">RCOM_1333980</name>
</gene>
<proteinExistence type="predicted"/>
<keyword evidence="4" id="KW-1185">Reference proteome</keyword>
<feature type="signal peptide" evidence="2">
    <location>
        <begin position="1"/>
        <end position="23"/>
    </location>
</feature>
<evidence type="ECO:0000313" key="4">
    <source>
        <dbReference type="Proteomes" id="UP000008311"/>
    </source>
</evidence>
<evidence type="ECO:0000256" key="1">
    <source>
        <dbReference type="SAM" id="MobiDB-lite"/>
    </source>
</evidence>
<dbReference type="AlphaFoldDB" id="B9S756"/>
<dbReference type="InParanoid" id="B9S756"/>
<accession>B9S756</accession>
<keyword evidence="2" id="KW-0732">Signal</keyword>
<dbReference type="Proteomes" id="UP000008311">
    <property type="component" value="Unassembled WGS sequence"/>
</dbReference>
<feature type="chain" id="PRO_5002891604" description="Structural constituent of cell wall" evidence="2">
    <location>
        <begin position="24"/>
        <end position="181"/>
    </location>
</feature>
<evidence type="ECO:0000256" key="2">
    <source>
        <dbReference type="SAM" id="SignalP"/>
    </source>
</evidence>
<evidence type="ECO:0000313" key="3">
    <source>
        <dbReference type="EMBL" id="EEF40635.1"/>
    </source>
</evidence>
<reference evidence="4" key="1">
    <citation type="journal article" date="2010" name="Nat. Biotechnol.">
        <title>Draft genome sequence of the oilseed species Ricinus communis.</title>
        <authorList>
            <person name="Chan A.P."/>
            <person name="Crabtree J."/>
            <person name="Zhao Q."/>
            <person name="Lorenzi H."/>
            <person name="Orvis J."/>
            <person name="Puiu D."/>
            <person name="Melake-Berhan A."/>
            <person name="Jones K.M."/>
            <person name="Redman J."/>
            <person name="Chen G."/>
            <person name="Cahoon E.B."/>
            <person name="Gedil M."/>
            <person name="Stanke M."/>
            <person name="Haas B.J."/>
            <person name="Wortman J.R."/>
            <person name="Fraser-Liggett C.M."/>
            <person name="Ravel J."/>
            <person name="Rabinowicz P.D."/>
        </authorList>
    </citation>
    <scope>NUCLEOTIDE SEQUENCE [LARGE SCALE GENOMIC DNA]</scope>
    <source>
        <strain evidence="4">cv. Hale</strain>
    </source>
</reference>
<sequence>MAKMNAALASILLLAFLCSYAEAFSWASCACGPCAPGCKPEKIQLGGPNSRYCLCQCNCNPYYNPPDTPPSVPSIPPPSTVPTNPPPKAFPRPTPIPTPPKSSPQPPVNPPPNSPQPPSFQYPRKPQPPPSDDFGGFDVFGCVNIMESLDCCGVFNHFVRSCADGDSDMLPSEVMQYCEHH</sequence>
<dbReference type="EMBL" id="EQ973883">
    <property type="protein sequence ID" value="EEF40635.1"/>
    <property type="molecule type" value="Genomic_DNA"/>
</dbReference>
<evidence type="ECO:0008006" key="5">
    <source>
        <dbReference type="Google" id="ProtNLM"/>
    </source>
</evidence>
<name>B9S756_RICCO</name>
<organism evidence="3 4">
    <name type="scientific">Ricinus communis</name>
    <name type="common">Castor bean</name>
    <dbReference type="NCBI Taxonomy" id="3988"/>
    <lineage>
        <taxon>Eukaryota</taxon>
        <taxon>Viridiplantae</taxon>
        <taxon>Streptophyta</taxon>
        <taxon>Embryophyta</taxon>
        <taxon>Tracheophyta</taxon>
        <taxon>Spermatophyta</taxon>
        <taxon>Magnoliopsida</taxon>
        <taxon>eudicotyledons</taxon>
        <taxon>Gunneridae</taxon>
        <taxon>Pentapetalae</taxon>
        <taxon>rosids</taxon>
        <taxon>fabids</taxon>
        <taxon>Malpighiales</taxon>
        <taxon>Euphorbiaceae</taxon>
        <taxon>Acalyphoideae</taxon>
        <taxon>Acalypheae</taxon>
        <taxon>Ricinus</taxon>
    </lineage>
</organism>